<dbReference type="Proteomes" id="UP001175261">
    <property type="component" value="Unassembled WGS sequence"/>
</dbReference>
<gene>
    <name evidence="3" type="ORF">NLU13_8577</name>
</gene>
<reference evidence="3" key="1">
    <citation type="submission" date="2022-10" db="EMBL/GenBank/DDBJ databases">
        <title>Determination and structural analysis of whole genome sequence of Sarocladium strictum F4-1.</title>
        <authorList>
            <person name="Hu L."/>
            <person name="Jiang Y."/>
        </authorList>
    </citation>
    <scope>NUCLEOTIDE SEQUENCE</scope>
    <source>
        <strain evidence="3">F4-1</strain>
    </source>
</reference>
<dbReference type="PROSITE" id="PS51140">
    <property type="entry name" value="CUE"/>
    <property type="match status" value="1"/>
</dbReference>
<feature type="domain" description="CUE" evidence="2">
    <location>
        <begin position="330"/>
        <end position="375"/>
    </location>
</feature>
<keyword evidence="4" id="KW-1185">Reference proteome</keyword>
<dbReference type="InterPro" id="IPR009060">
    <property type="entry name" value="UBA-like_sf"/>
</dbReference>
<dbReference type="CDD" id="cd14364">
    <property type="entry name" value="CUE_ASCC2"/>
    <property type="match status" value="1"/>
</dbReference>
<dbReference type="GO" id="GO:0043130">
    <property type="term" value="F:ubiquitin binding"/>
    <property type="evidence" value="ECO:0007669"/>
    <property type="project" value="InterPro"/>
</dbReference>
<evidence type="ECO:0000259" key="2">
    <source>
        <dbReference type="PROSITE" id="PS51140"/>
    </source>
</evidence>
<feature type="compositionally biased region" description="Basic and acidic residues" evidence="1">
    <location>
        <begin position="383"/>
        <end position="400"/>
    </location>
</feature>
<dbReference type="PANTHER" id="PTHR21494">
    <property type="entry name" value="ACTIVATING SIGNAL COINTEGRATOR 1 COMPLEX SUBUNIT 2 ASC-1 COMPLEX SUBUNIT P100"/>
    <property type="match status" value="1"/>
</dbReference>
<feature type="region of interest" description="Disordered" evidence="1">
    <location>
        <begin position="383"/>
        <end position="414"/>
    </location>
</feature>
<dbReference type="SUPFAM" id="SSF46934">
    <property type="entry name" value="UBA-like"/>
    <property type="match status" value="1"/>
</dbReference>
<name>A0AA39GCH3_SARSR</name>
<dbReference type="PANTHER" id="PTHR21494:SF0">
    <property type="entry name" value="ACTIVATING SIGNAL COINTEGRATOR 1 COMPLEX SUBUNIT 2"/>
    <property type="match status" value="1"/>
</dbReference>
<protein>
    <recommendedName>
        <fullName evidence="2">CUE domain-containing protein</fullName>
    </recommendedName>
</protein>
<dbReference type="InterPro" id="IPR003892">
    <property type="entry name" value="CUE"/>
</dbReference>
<dbReference type="Gene3D" id="1.10.8.10">
    <property type="entry name" value="DNA helicase RuvA subunit, C-terminal domain"/>
    <property type="match status" value="1"/>
</dbReference>
<feature type="compositionally biased region" description="Basic residues" evidence="1">
    <location>
        <begin position="634"/>
        <end position="658"/>
    </location>
</feature>
<proteinExistence type="predicted"/>
<evidence type="ECO:0000313" key="3">
    <source>
        <dbReference type="EMBL" id="KAK0384491.1"/>
    </source>
</evidence>
<evidence type="ECO:0000256" key="1">
    <source>
        <dbReference type="SAM" id="MobiDB-lite"/>
    </source>
</evidence>
<dbReference type="InterPro" id="IPR041800">
    <property type="entry name" value="ASCC2_CUE"/>
</dbReference>
<feature type="compositionally biased region" description="Gly residues" evidence="1">
    <location>
        <begin position="608"/>
        <end position="621"/>
    </location>
</feature>
<organism evidence="3 4">
    <name type="scientific">Sarocladium strictum</name>
    <name type="common">Black bundle disease fungus</name>
    <name type="synonym">Acremonium strictum</name>
    <dbReference type="NCBI Taxonomy" id="5046"/>
    <lineage>
        <taxon>Eukaryota</taxon>
        <taxon>Fungi</taxon>
        <taxon>Dikarya</taxon>
        <taxon>Ascomycota</taxon>
        <taxon>Pezizomycotina</taxon>
        <taxon>Sordariomycetes</taxon>
        <taxon>Hypocreomycetidae</taxon>
        <taxon>Hypocreales</taxon>
        <taxon>Sarocladiaceae</taxon>
        <taxon>Sarocladium</taxon>
    </lineage>
</organism>
<dbReference type="AlphaFoldDB" id="A0AA39GCH3"/>
<comment type="caution">
    <text evidence="3">The sequence shown here is derived from an EMBL/GenBank/DDBJ whole genome shotgun (WGS) entry which is preliminary data.</text>
</comment>
<sequence>MAALPPLAAFPDSAWRDHLKDAEWDGLLIAWTTLSQAYAGLGDDDLARRLRKDESIPTFLTSFMQATATDGTSTLGQNATGLLRAVFQLTSRVLLLAPPAQLLTFDFLASLCRIYPKRITSPLLSRLFTNEKHSIAVEASFSALKKLLIPHLDSGIRGDLKLVEQRLTLLNPLLHCSPHACSVFLAGSDFLDGLISGFKVMNPPLRKVIVTTLYLCLIGLVEAEPSPKWAMLSDQLYALRMAADAHKAGPLNANDSLVPELVTQTPILKVLLRRAEASSAATENLKKRITALEEFKKGPMARPKRLIKRRVDKGKGKMSAEEAHAEMHIHKMSKITQVQDVLQDLNLGTGFIARCLDEYNDDVAQVIDKLLVDSLPPHLAQADRHESLSISEPHKHKDLAPKSPELSQLPERRNAFDDDAFDKLTMDVSKVSFGKRPEKTADQLLQDKTSAPGKAAILSALAAFDSDDDERDDTYDAADVGGTVDSANQEADAMRDGNEEILFRAYQTNPRVFARDAEIRRSAQRTKLKQETDMTDEALEGWAVMLQRSPHQLRKLEEKFAFKGEQQKLDRSAWRASPAGSGMEESDTDGGHGRGGARGGGRGRGRGRGGGGGRGGRGGSVDGPTGEKGTESARRHKEANKGSRANHNRRDARAKKVARGGFAG</sequence>
<dbReference type="EMBL" id="JAPDFR010000008">
    <property type="protein sequence ID" value="KAK0384491.1"/>
    <property type="molecule type" value="Genomic_DNA"/>
</dbReference>
<dbReference type="InterPro" id="IPR052586">
    <property type="entry name" value="ASCC2"/>
</dbReference>
<accession>A0AA39GCH3</accession>
<evidence type="ECO:0000313" key="4">
    <source>
        <dbReference type="Proteomes" id="UP001175261"/>
    </source>
</evidence>
<feature type="region of interest" description="Disordered" evidence="1">
    <location>
        <begin position="566"/>
        <end position="664"/>
    </location>
</feature>